<accession>A0A6I4WEG9</accession>
<proteinExistence type="predicted"/>
<keyword evidence="3" id="KW-1185">Reference proteome</keyword>
<comment type="caution">
    <text evidence="2">The sequence shown here is derived from an EMBL/GenBank/DDBJ whole genome shotgun (WGS) entry which is preliminary data.</text>
</comment>
<evidence type="ECO:0000256" key="1">
    <source>
        <dbReference type="SAM" id="Phobius"/>
    </source>
</evidence>
<protein>
    <submittedName>
        <fullName evidence="2">Uncharacterized protein</fullName>
    </submittedName>
</protein>
<keyword evidence="1" id="KW-0812">Transmembrane</keyword>
<dbReference type="Proteomes" id="UP000431901">
    <property type="component" value="Unassembled WGS sequence"/>
</dbReference>
<dbReference type="AlphaFoldDB" id="A0A6I4WEG9"/>
<gene>
    <name evidence="2" type="ORF">GQ466_21800</name>
</gene>
<keyword evidence="1" id="KW-0472">Membrane</keyword>
<keyword evidence="1" id="KW-1133">Transmembrane helix</keyword>
<dbReference type="EMBL" id="WUTW01000005">
    <property type="protein sequence ID" value="MXQ66655.1"/>
    <property type="molecule type" value="Genomic_DNA"/>
</dbReference>
<sequence length="65" mass="7330">MALRRPSFLPSLDELENQVEARAAAQAPSKSAYFDHPIARNIFWVSLVLVIVSHLVALSLFFFID</sequence>
<name>A0A6I4WEG9_9ACTN</name>
<organism evidence="2 3">
    <name type="scientific">Actinomadura rayongensis</name>
    <dbReference type="NCBI Taxonomy" id="1429076"/>
    <lineage>
        <taxon>Bacteria</taxon>
        <taxon>Bacillati</taxon>
        <taxon>Actinomycetota</taxon>
        <taxon>Actinomycetes</taxon>
        <taxon>Streptosporangiales</taxon>
        <taxon>Thermomonosporaceae</taxon>
        <taxon>Actinomadura</taxon>
    </lineage>
</organism>
<feature type="transmembrane region" description="Helical" evidence="1">
    <location>
        <begin position="42"/>
        <end position="64"/>
    </location>
</feature>
<dbReference type="RefSeq" id="WP_161104865.1">
    <property type="nucleotide sequence ID" value="NZ_JBHLYI010000003.1"/>
</dbReference>
<reference evidence="2 3" key="1">
    <citation type="submission" date="2019-12" db="EMBL/GenBank/DDBJ databases">
        <title>Nocardia macrotermitis sp. nov. and Nocardia aurantia sp. nov., isolated from the gut of the fungus growing-termite Macrotermes natalensis.</title>
        <authorList>
            <person name="Christine B."/>
            <person name="Rene B."/>
        </authorList>
    </citation>
    <scope>NUCLEOTIDE SEQUENCE [LARGE SCALE GENOMIC DNA]</scope>
    <source>
        <strain evidence="2 3">DSM 102126</strain>
    </source>
</reference>
<evidence type="ECO:0000313" key="2">
    <source>
        <dbReference type="EMBL" id="MXQ66655.1"/>
    </source>
</evidence>
<evidence type="ECO:0000313" key="3">
    <source>
        <dbReference type="Proteomes" id="UP000431901"/>
    </source>
</evidence>